<dbReference type="PaxDb" id="4113-PGSC0003DMT400085079"/>
<dbReference type="InParanoid" id="M1D8P9"/>
<dbReference type="EnsemblPlants" id="PGSC0003DMT400085079">
    <property type="protein sequence ID" value="PGSC0003DMT400085079"/>
    <property type="gene ID" value="PGSC0003DMG400034650"/>
</dbReference>
<accession>M1D8P9</accession>
<sequence>MVAVFTSCLSMHVEIMALKVFIVVKKCAAKVHSAQIVGIADPLADPPFGLVYRHSALSFSIFKFFNIGRWSTASGNRSATSRLLLYLAHSIFSIRAWHTGTLGETITIR</sequence>
<organism evidence="1 2">
    <name type="scientific">Solanum tuberosum</name>
    <name type="common">Potato</name>
    <dbReference type="NCBI Taxonomy" id="4113"/>
    <lineage>
        <taxon>Eukaryota</taxon>
        <taxon>Viridiplantae</taxon>
        <taxon>Streptophyta</taxon>
        <taxon>Embryophyta</taxon>
        <taxon>Tracheophyta</taxon>
        <taxon>Spermatophyta</taxon>
        <taxon>Magnoliopsida</taxon>
        <taxon>eudicotyledons</taxon>
        <taxon>Gunneridae</taxon>
        <taxon>Pentapetalae</taxon>
        <taxon>asterids</taxon>
        <taxon>lamiids</taxon>
        <taxon>Solanales</taxon>
        <taxon>Solanaceae</taxon>
        <taxon>Solanoideae</taxon>
        <taxon>Solaneae</taxon>
        <taxon>Solanum</taxon>
    </lineage>
</organism>
<proteinExistence type="predicted"/>
<reference evidence="1" key="2">
    <citation type="submission" date="2015-06" db="UniProtKB">
        <authorList>
            <consortium name="EnsemblPlants"/>
        </authorList>
    </citation>
    <scope>IDENTIFICATION</scope>
    <source>
        <strain evidence="1">DM1-3 516 R44</strain>
    </source>
</reference>
<reference evidence="2" key="1">
    <citation type="journal article" date="2011" name="Nature">
        <title>Genome sequence and analysis of the tuber crop potato.</title>
        <authorList>
            <consortium name="The Potato Genome Sequencing Consortium"/>
        </authorList>
    </citation>
    <scope>NUCLEOTIDE SEQUENCE [LARGE SCALE GENOMIC DNA]</scope>
    <source>
        <strain evidence="2">cv. DM1-3 516 R44</strain>
    </source>
</reference>
<evidence type="ECO:0000313" key="2">
    <source>
        <dbReference type="Proteomes" id="UP000011115"/>
    </source>
</evidence>
<protein>
    <submittedName>
        <fullName evidence="1">Uncharacterized protein</fullName>
    </submittedName>
</protein>
<evidence type="ECO:0000313" key="1">
    <source>
        <dbReference type="EnsemblPlants" id="PGSC0003DMT400085079"/>
    </source>
</evidence>
<dbReference type="AlphaFoldDB" id="M1D8P9"/>
<dbReference type="HOGENOM" id="CLU_129007_2_1_1"/>
<dbReference type="Gramene" id="PGSC0003DMT400085079">
    <property type="protein sequence ID" value="PGSC0003DMT400085079"/>
    <property type="gene ID" value="PGSC0003DMG400034650"/>
</dbReference>
<keyword evidence="2" id="KW-1185">Reference proteome</keyword>
<name>M1D8P9_SOLTU</name>
<dbReference type="Proteomes" id="UP000011115">
    <property type="component" value="Unassembled WGS sequence"/>
</dbReference>